<dbReference type="HAMAP" id="MF_00495">
    <property type="entry name" value="GPH_hydrolase_bact"/>
    <property type="match status" value="1"/>
</dbReference>
<feature type="active site" description="Nucleophile" evidence="10">
    <location>
        <position position="6"/>
    </location>
</feature>
<feature type="binding site" evidence="10">
    <location>
        <position position="8"/>
    </location>
    <ligand>
        <name>Mg(2+)</name>
        <dbReference type="ChEBI" id="CHEBI:18420"/>
    </ligand>
</feature>
<evidence type="ECO:0000256" key="3">
    <source>
        <dbReference type="ARBA" id="ARBA00004818"/>
    </source>
</evidence>
<evidence type="ECO:0000256" key="4">
    <source>
        <dbReference type="ARBA" id="ARBA00006171"/>
    </source>
</evidence>
<dbReference type="GO" id="GO:0046295">
    <property type="term" value="P:glycolate biosynthetic process"/>
    <property type="evidence" value="ECO:0007669"/>
    <property type="project" value="UniProtKB-UniRule"/>
</dbReference>
<name>A0A2T8HSB7_9RHOB</name>
<feature type="binding site" evidence="10">
    <location>
        <position position="165"/>
    </location>
    <ligand>
        <name>Mg(2+)</name>
        <dbReference type="ChEBI" id="CHEBI:18420"/>
    </ligand>
</feature>
<dbReference type="SFLD" id="SFLDG01129">
    <property type="entry name" value="C1.5:_HAD__Beta-PGM__Phosphata"/>
    <property type="match status" value="1"/>
</dbReference>
<protein>
    <recommendedName>
        <fullName evidence="5 10">Phosphoglycolate phosphatase</fullName>
        <shortName evidence="10">PGP</shortName>
        <shortName evidence="10">PGPase</shortName>
        <ecNumber evidence="5 10">3.1.3.18</ecNumber>
    </recommendedName>
</protein>
<dbReference type="EC" id="3.1.3.18" evidence="5 10"/>
<evidence type="ECO:0000256" key="8">
    <source>
        <dbReference type="ARBA" id="ARBA00022842"/>
    </source>
</evidence>
<feature type="binding site" evidence="10">
    <location>
        <position position="6"/>
    </location>
    <ligand>
        <name>Mg(2+)</name>
        <dbReference type="ChEBI" id="CHEBI:18420"/>
    </ligand>
</feature>
<dbReference type="SFLD" id="SFLDS00003">
    <property type="entry name" value="Haloacid_Dehalogenase"/>
    <property type="match status" value="1"/>
</dbReference>
<dbReference type="Pfam" id="PF13419">
    <property type="entry name" value="HAD_2"/>
    <property type="match status" value="1"/>
</dbReference>
<dbReference type="GO" id="GO:0046872">
    <property type="term" value="F:metal ion binding"/>
    <property type="evidence" value="ECO:0007669"/>
    <property type="project" value="UniProtKB-KW"/>
</dbReference>
<dbReference type="RefSeq" id="WP_116558780.1">
    <property type="nucleotide sequence ID" value="NZ_QDKM01000005.1"/>
</dbReference>
<proteinExistence type="inferred from homology"/>
<dbReference type="Gene3D" id="1.10.150.240">
    <property type="entry name" value="Putative phosphatase, domain 2"/>
    <property type="match status" value="1"/>
</dbReference>
<dbReference type="EMBL" id="QDKM01000005">
    <property type="protein sequence ID" value="PVH28331.1"/>
    <property type="molecule type" value="Genomic_DNA"/>
</dbReference>
<evidence type="ECO:0000256" key="2">
    <source>
        <dbReference type="ARBA" id="ARBA00001946"/>
    </source>
</evidence>
<evidence type="ECO:0000313" key="11">
    <source>
        <dbReference type="EMBL" id="PVH28331.1"/>
    </source>
</evidence>
<dbReference type="InterPro" id="IPR041492">
    <property type="entry name" value="HAD_2"/>
</dbReference>
<dbReference type="InterPro" id="IPR023198">
    <property type="entry name" value="PGP-like_dom2"/>
</dbReference>
<comment type="caution">
    <text evidence="11">The sequence shown here is derived from an EMBL/GenBank/DDBJ whole genome shotgun (WGS) entry which is preliminary data.</text>
</comment>
<keyword evidence="8 10" id="KW-0460">Magnesium</keyword>
<dbReference type="NCBIfam" id="TIGR01549">
    <property type="entry name" value="HAD-SF-IA-v1"/>
    <property type="match status" value="1"/>
</dbReference>
<comment type="similarity">
    <text evidence="4 10">Belongs to the HAD-like hydrolase superfamily. CbbY/CbbZ/Gph/YieH family.</text>
</comment>
<evidence type="ECO:0000256" key="7">
    <source>
        <dbReference type="ARBA" id="ARBA00022801"/>
    </source>
</evidence>
<evidence type="ECO:0000256" key="1">
    <source>
        <dbReference type="ARBA" id="ARBA00000830"/>
    </source>
</evidence>
<comment type="pathway">
    <text evidence="3 10">Organic acid metabolism; glycolate biosynthesis; glycolate from 2-phosphoglycolate: step 1/1.</text>
</comment>
<dbReference type="NCBIfam" id="TIGR01449">
    <property type="entry name" value="PGP_bact"/>
    <property type="match status" value="1"/>
</dbReference>
<comment type="catalytic activity">
    <reaction evidence="1 10">
        <text>2-phosphoglycolate + H2O = glycolate + phosphate</text>
        <dbReference type="Rhea" id="RHEA:14369"/>
        <dbReference type="ChEBI" id="CHEBI:15377"/>
        <dbReference type="ChEBI" id="CHEBI:29805"/>
        <dbReference type="ChEBI" id="CHEBI:43474"/>
        <dbReference type="ChEBI" id="CHEBI:58033"/>
        <dbReference type="EC" id="3.1.3.18"/>
    </reaction>
</comment>
<dbReference type="InterPro" id="IPR037512">
    <property type="entry name" value="PGPase_prok"/>
</dbReference>
<dbReference type="InterPro" id="IPR006439">
    <property type="entry name" value="HAD-SF_hydro_IA"/>
</dbReference>
<dbReference type="Proteomes" id="UP000245911">
    <property type="component" value="Unassembled WGS sequence"/>
</dbReference>
<evidence type="ECO:0000256" key="10">
    <source>
        <dbReference type="HAMAP-Rule" id="MF_00495"/>
    </source>
</evidence>
<dbReference type="PANTHER" id="PTHR43434:SF1">
    <property type="entry name" value="PHOSPHOGLYCOLATE PHOSPHATASE"/>
    <property type="match status" value="1"/>
</dbReference>
<dbReference type="GO" id="GO:0005829">
    <property type="term" value="C:cytosol"/>
    <property type="evidence" value="ECO:0007669"/>
    <property type="project" value="TreeGrafter"/>
</dbReference>
<dbReference type="AlphaFoldDB" id="A0A2T8HSB7"/>
<dbReference type="GO" id="GO:0006281">
    <property type="term" value="P:DNA repair"/>
    <property type="evidence" value="ECO:0007669"/>
    <property type="project" value="TreeGrafter"/>
</dbReference>
<dbReference type="GO" id="GO:0005975">
    <property type="term" value="P:carbohydrate metabolic process"/>
    <property type="evidence" value="ECO:0007669"/>
    <property type="project" value="InterPro"/>
</dbReference>
<gene>
    <name evidence="11" type="primary">gph</name>
    <name evidence="11" type="ORF">DDE20_12140</name>
</gene>
<dbReference type="OrthoDB" id="9793014at2"/>
<dbReference type="InterPro" id="IPR023214">
    <property type="entry name" value="HAD_sf"/>
</dbReference>
<keyword evidence="6 10" id="KW-0479">Metal-binding</keyword>
<accession>A0A2T8HSB7</accession>
<dbReference type="UniPathway" id="UPA00865">
    <property type="reaction ID" value="UER00834"/>
</dbReference>
<reference evidence="11 12" key="1">
    <citation type="submission" date="2018-04" db="EMBL/GenBank/DDBJ databases">
        <title>Pararhodobacter oceanense sp. nov., isolated from marine intertidal sediment.</title>
        <authorList>
            <person name="Wang X.-L."/>
            <person name="Du Z.-J."/>
        </authorList>
    </citation>
    <scope>NUCLEOTIDE SEQUENCE [LARGE SCALE GENOMIC DNA]</scope>
    <source>
        <strain evidence="11 12">AM505</strain>
    </source>
</reference>
<dbReference type="InterPro" id="IPR036412">
    <property type="entry name" value="HAD-like_sf"/>
</dbReference>
<sequence>MLIVFDLDGTLIDSAPDINAAANAVLAEEGLPPVTLTQTHSFVGMGAGVFVERLELAAAKTSEPERLARMRASFLQHYETAHALTRIYPGVRETLTALQDAGWRMGICTNKPISPTRAVLAHFGWAERFEVVLGGDSLPSRKPDPAPLRAVIEQMGGGPAVYVGDSEVDAETAQAAQVPFALFTEGYRKSPVPAIAHQRAFDSWADLPAIAESLLPNPA</sequence>
<dbReference type="GO" id="GO:0008967">
    <property type="term" value="F:phosphoglycolate phosphatase activity"/>
    <property type="evidence" value="ECO:0007669"/>
    <property type="project" value="UniProtKB-UniRule"/>
</dbReference>
<keyword evidence="7 10" id="KW-0378">Hydrolase</keyword>
<evidence type="ECO:0000256" key="9">
    <source>
        <dbReference type="ARBA" id="ARBA00023277"/>
    </source>
</evidence>
<evidence type="ECO:0000256" key="5">
    <source>
        <dbReference type="ARBA" id="ARBA00013078"/>
    </source>
</evidence>
<evidence type="ECO:0000256" key="6">
    <source>
        <dbReference type="ARBA" id="ARBA00022723"/>
    </source>
</evidence>
<dbReference type="Gene3D" id="3.40.50.1000">
    <property type="entry name" value="HAD superfamily/HAD-like"/>
    <property type="match status" value="1"/>
</dbReference>
<comment type="function">
    <text evidence="10">Specifically catalyzes the dephosphorylation of 2-phosphoglycolate. Is involved in the dissimilation of the intracellular 2-phosphoglycolate formed during the DNA repair of 3'-phosphoglycolate ends, a major class of DNA lesions induced by oxidative stress.</text>
</comment>
<dbReference type="SUPFAM" id="SSF56784">
    <property type="entry name" value="HAD-like"/>
    <property type="match status" value="1"/>
</dbReference>
<dbReference type="InterPro" id="IPR050155">
    <property type="entry name" value="HAD-like_hydrolase_sf"/>
</dbReference>
<evidence type="ECO:0000313" key="12">
    <source>
        <dbReference type="Proteomes" id="UP000245911"/>
    </source>
</evidence>
<keyword evidence="9 10" id="KW-0119">Carbohydrate metabolism</keyword>
<dbReference type="PANTHER" id="PTHR43434">
    <property type="entry name" value="PHOSPHOGLYCOLATE PHOSPHATASE"/>
    <property type="match status" value="1"/>
</dbReference>
<organism evidence="11 12">
    <name type="scientific">Pararhodobacter oceanensis</name>
    <dbReference type="NCBI Taxonomy" id="2172121"/>
    <lineage>
        <taxon>Bacteria</taxon>
        <taxon>Pseudomonadati</taxon>
        <taxon>Pseudomonadota</taxon>
        <taxon>Alphaproteobacteria</taxon>
        <taxon>Rhodobacterales</taxon>
        <taxon>Paracoccaceae</taxon>
        <taxon>Pararhodobacter</taxon>
    </lineage>
</organism>
<keyword evidence="12" id="KW-1185">Reference proteome</keyword>
<comment type="cofactor">
    <cofactor evidence="2 10">
        <name>Mg(2+)</name>
        <dbReference type="ChEBI" id="CHEBI:18420"/>
    </cofactor>
</comment>